<dbReference type="EMBL" id="FMZP01000032">
    <property type="protein sequence ID" value="SDD58107.1"/>
    <property type="molecule type" value="Genomic_DNA"/>
</dbReference>
<accession>A0A1I0IHN4</accession>
<gene>
    <name evidence="2" type="ORF">SAMN04488694_12015</name>
    <name evidence="1" type="ORF">SAMN05192552_103220</name>
</gene>
<dbReference type="Proteomes" id="UP000324021">
    <property type="component" value="Unassembled WGS sequence"/>
</dbReference>
<dbReference type="STRING" id="392421.SAMN04488694_12015"/>
<evidence type="ECO:0000313" key="2">
    <source>
        <dbReference type="EMBL" id="SET95597.1"/>
    </source>
</evidence>
<organism evidence="2 3">
    <name type="scientific">Natrinema hispanicum</name>
    <dbReference type="NCBI Taxonomy" id="392421"/>
    <lineage>
        <taxon>Archaea</taxon>
        <taxon>Methanobacteriati</taxon>
        <taxon>Methanobacteriota</taxon>
        <taxon>Stenosarchaea group</taxon>
        <taxon>Halobacteria</taxon>
        <taxon>Halobacteriales</taxon>
        <taxon>Natrialbaceae</taxon>
        <taxon>Natrinema</taxon>
    </lineage>
</organism>
<name>A0A1I0IHN4_9EURY</name>
<dbReference type="Proteomes" id="UP000199320">
    <property type="component" value="Unassembled WGS sequence"/>
</dbReference>
<reference evidence="3 4" key="1">
    <citation type="submission" date="2016-10" db="EMBL/GenBank/DDBJ databases">
        <authorList>
            <person name="Varghese N."/>
            <person name="Submissions S."/>
        </authorList>
    </citation>
    <scope>NUCLEOTIDE SEQUENCE [LARGE SCALE GENOMIC DNA]</scope>
    <source>
        <strain evidence="1 4">CDM_1</strain>
        <strain evidence="3">CDM_6</strain>
    </source>
</reference>
<evidence type="ECO:0000313" key="3">
    <source>
        <dbReference type="Proteomes" id="UP000199320"/>
    </source>
</evidence>
<dbReference type="AlphaFoldDB" id="A0A1I0IHN4"/>
<proteinExistence type="predicted"/>
<evidence type="ECO:0000313" key="4">
    <source>
        <dbReference type="Proteomes" id="UP000324021"/>
    </source>
</evidence>
<protein>
    <submittedName>
        <fullName evidence="2">Uncharacterized protein</fullName>
    </submittedName>
</protein>
<keyword evidence="3" id="KW-1185">Reference proteome</keyword>
<dbReference type="EMBL" id="FOIC01000020">
    <property type="protein sequence ID" value="SET95597.1"/>
    <property type="molecule type" value="Genomic_DNA"/>
</dbReference>
<sequence length="198" mass="21294">MKGIGASSVSMAALGGMSATAGAHGDGSTSQSVTYTLQGQPFNGTDPCVYEQTAGEDEKLVVPNSVKINRNIPRDRCSPVDVYFKTEYSEVEGTLSPKIALGFMDSEDAILTIDVGDIPWGPRTAGPQGWIRIQDVDSLLAEWEAFIQVLPQIINELQGASLQGISMDDLDISQFVLAFYTSEFTVRRSSADDNCDTS</sequence>
<reference evidence="2" key="2">
    <citation type="submission" date="2016-10" db="EMBL/GenBank/DDBJ databases">
        <authorList>
            <person name="de Groot N.N."/>
        </authorList>
    </citation>
    <scope>NUCLEOTIDE SEQUENCE [LARGE SCALE GENOMIC DNA]</scope>
    <source>
        <strain evidence="2">CDM_6</strain>
    </source>
</reference>
<evidence type="ECO:0000313" key="1">
    <source>
        <dbReference type="EMBL" id="SDD58107.1"/>
    </source>
</evidence>